<dbReference type="EMBL" id="SAUN01000001">
    <property type="protein sequence ID" value="RVX41940.1"/>
    <property type="molecule type" value="Genomic_DNA"/>
</dbReference>
<dbReference type="GO" id="GO:0008840">
    <property type="term" value="F:4-hydroxy-tetrahydrodipicolinate synthase activity"/>
    <property type="evidence" value="ECO:0007669"/>
    <property type="project" value="TreeGrafter"/>
</dbReference>
<dbReference type="CDD" id="cd00408">
    <property type="entry name" value="DHDPS-like"/>
    <property type="match status" value="1"/>
</dbReference>
<keyword evidence="2 3" id="KW-0456">Lyase</keyword>
<dbReference type="Gene3D" id="3.20.20.70">
    <property type="entry name" value="Aldolase class I"/>
    <property type="match status" value="1"/>
</dbReference>
<comment type="similarity">
    <text evidence="1 3">Belongs to the DapA family.</text>
</comment>
<dbReference type="Pfam" id="PF00701">
    <property type="entry name" value="DHDPS"/>
    <property type="match status" value="1"/>
</dbReference>
<dbReference type="InterPro" id="IPR013785">
    <property type="entry name" value="Aldolase_TIM"/>
</dbReference>
<sequence>MSGGGVAEGGPVIRGVSPVLPTPFRADGSIDRRSFERVITHTWELGVGSVMFPGFASEYFALSDLERLWLLSDLAETVPPGRLLVASVAEHATHLAVRQVRRYADLGAGAINVLPPHFCGPPRAMILDHLAAVLQGAGPLPVVVQLAPRDTGTRLDPGDLARLRADHPNLAAVKVECRSPGSYIRALTRHGVPCLAGNAGIDLPEALEAGAVGIQPGGGFVDLYLRILRLWDTGERAAALDLHARLAAWLESWWPVPGAPLAMGKAIAWRRGIIDEPHCRAPGPTIPSGSVDPALAEVDRFIREFSLGRHAPE</sequence>
<evidence type="ECO:0000256" key="2">
    <source>
        <dbReference type="ARBA" id="ARBA00023239"/>
    </source>
</evidence>
<organism evidence="4 5">
    <name type="scientific">Nonomuraea polychroma</name>
    <dbReference type="NCBI Taxonomy" id="46176"/>
    <lineage>
        <taxon>Bacteria</taxon>
        <taxon>Bacillati</taxon>
        <taxon>Actinomycetota</taxon>
        <taxon>Actinomycetes</taxon>
        <taxon>Streptosporangiales</taxon>
        <taxon>Streptosporangiaceae</taxon>
        <taxon>Nonomuraea</taxon>
    </lineage>
</organism>
<dbReference type="SMART" id="SM01130">
    <property type="entry name" value="DHDPS"/>
    <property type="match status" value="1"/>
</dbReference>
<gene>
    <name evidence="4" type="ORF">EDD27_4547</name>
</gene>
<evidence type="ECO:0000313" key="5">
    <source>
        <dbReference type="Proteomes" id="UP000284824"/>
    </source>
</evidence>
<name>A0A438M893_9ACTN</name>
<proteinExistence type="inferred from homology"/>
<dbReference type="PANTHER" id="PTHR12128:SF66">
    <property type="entry name" value="4-HYDROXY-2-OXOGLUTARATE ALDOLASE, MITOCHONDRIAL"/>
    <property type="match status" value="1"/>
</dbReference>
<dbReference type="AlphaFoldDB" id="A0A438M893"/>
<keyword evidence="5" id="KW-1185">Reference proteome</keyword>
<dbReference type="Proteomes" id="UP000284824">
    <property type="component" value="Unassembled WGS sequence"/>
</dbReference>
<evidence type="ECO:0000256" key="3">
    <source>
        <dbReference type="PIRNR" id="PIRNR001365"/>
    </source>
</evidence>
<accession>A0A438M893</accession>
<dbReference type="SUPFAM" id="SSF51569">
    <property type="entry name" value="Aldolase"/>
    <property type="match status" value="1"/>
</dbReference>
<dbReference type="PIRSF" id="PIRSF001365">
    <property type="entry name" value="DHDPS"/>
    <property type="match status" value="1"/>
</dbReference>
<reference evidence="4 5" key="1">
    <citation type="submission" date="2019-01" db="EMBL/GenBank/DDBJ databases">
        <title>Sequencing the genomes of 1000 actinobacteria strains.</title>
        <authorList>
            <person name="Klenk H.-P."/>
        </authorList>
    </citation>
    <scope>NUCLEOTIDE SEQUENCE [LARGE SCALE GENOMIC DNA]</scope>
    <source>
        <strain evidence="4 5">DSM 43925</strain>
    </source>
</reference>
<protein>
    <submittedName>
        <fullName evidence="4">4-hydroxy-tetrahydrodipicolinate synthase</fullName>
    </submittedName>
</protein>
<comment type="caution">
    <text evidence="4">The sequence shown here is derived from an EMBL/GenBank/DDBJ whole genome shotgun (WGS) entry which is preliminary data.</text>
</comment>
<dbReference type="InterPro" id="IPR002220">
    <property type="entry name" value="DapA-like"/>
</dbReference>
<evidence type="ECO:0000313" key="4">
    <source>
        <dbReference type="EMBL" id="RVX41940.1"/>
    </source>
</evidence>
<evidence type="ECO:0000256" key="1">
    <source>
        <dbReference type="ARBA" id="ARBA00007592"/>
    </source>
</evidence>
<dbReference type="PANTHER" id="PTHR12128">
    <property type="entry name" value="DIHYDRODIPICOLINATE SYNTHASE"/>
    <property type="match status" value="1"/>
</dbReference>